<evidence type="ECO:0000313" key="3">
    <source>
        <dbReference type="Proteomes" id="UP000215256"/>
    </source>
</evidence>
<proteinExistence type="predicted"/>
<protein>
    <submittedName>
        <fullName evidence="2">Uncharacterized protein</fullName>
    </submittedName>
</protein>
<reference evidence="2 3" key="1">
    <citation type="submission" date="2017-07" db="EMBL/GenBank/DDBJ databases">
        <title>Phylogenetic study on the rhizospheric bacterium Ochrobactrum sp. A44.</title>
        <authorList>
            <person name="Krzyzanowska D.M."/>
            <person name="Ossowicki A."/>
            <person name="Rajewska M."/>
            <person name="Maciag T."/>
            <person name="Kaczynski Z."/>
            <person name="Czerwicka M."/>
            <person name="Jafra S."/>
        </authorList>
    </citation>
    <scope>NUCLEOTIDE SEQUENCE [LARGE SCALE GENOMIC DNA]</scope>
    <source>
        <strain evidence="2 3">A44</strain>
        <plasmid evidence="2 3">unnamed1</plasmid>
    </source>
</reference>
<feature type="region of interest" description="Disordered" evidence="1">
    <location>
        <begin position="40"/>
        <end position="64"/>
    </location>
</feature>
<feature type="compositionally biased region" description="Basic and acidic residues" evidence="1">
    <location>
        <begin position="53"/>
        <end position="64"/>
    </location>
</feature>
<dbReference type="OrthoDB" id="9811812at2"/>
<evidence type="ECO:0000256" key="1">
    <source>
        <dbReference type="SAM" id="MobiDB-lite"/>
    </source>
</evidence>
<organism evidence="2 3">
    <name type="scientific">Ochrobactrum quorumnocens</name>
    <dbReference type="NCBI Taxonomy" id="271865"/>
    <lineage>
        <taxon>Bacteria</taxon>
        <taxon>Pseudomonadati</taxon>
        <taxon>Pseudomonadota</taxon>
        <taxon>Alphaproteobacteria</taxon>
        <taxon>Hyphomicrobiales</taxon>
        <taxon>Brucellaceae</taxon>
        <taxon>Brucella/Ochrobactrum group</taxon>
        <taxon>Ochrobactrum</taxon>
    </lineage>
</organism>
<dbReference type="Proteomes" id="UP000215256">
    <property type="component" value="Plasmid unnamed1"/>
</dbReference>
<name>A0A248UPB6_9HYPH</name>
<sequence>MSDPIDTKIAVFEDWRGQFICPRNLITEAAPDVIKKLEWRKPIDPPDAAPGETMRHGRTNDRVF</sequence>
<gene>
    <name evidence="2" type="ORF">CES85_3678</name>
</gene>
<geneLocation type="plasmid" evidence="2 3">
    <name>unnamed1</name>
</geneLocation>
<dbReference type="KEGG" id="och:CES85_3678"/>
<keyword evidence="2" id="KW-0614">Plasmid</keyword>
<dbReference type="RefSeq" id="WP_157743534.1">
    <property type="nucleotide sequence ID" value="NZ_CP022605.1"/>
</dbReference>
<dbReference type="EMBL" id="CP022605">
    <property type="protein sequence ID" value="ASV88693.1"/>
    <property type="molecule type" value="Genomic_DNA"/>
</dbReference>
<accession>A0A248UPB6</accession>
<dbReference type="AlphaFoldDB" id="A0A248UPB6"/>
<evidence type="ECO:0000313" key="2">
    <source>
        <dbReference type="EMBL" id="ASV88693.1"/>
    </source>
</evidence>